<keyword evidence="1 2" id="KW-0732">Signal</keyword>
<evidence type="ECO:0000259" key="3">
    <source>
        <dbReference type="PROSITE" id="PS50983"/>
    </source>
</evidence>
<accession>A0ABS8IXB1</accession>
<dbReference type="EMBL" id="JAJHPV010000020">
    <property type="protein sequence ID" value="MCC6072601.1"/>
    <property type="molecule type" value="Genomic_DNA"/>
</dbReference>
<organism evidence="4 5">
    <name type="scientific">Massilia agrisoli</name>
    <dbReference type="NCBI Taxonomy" id="2892444"/>
    <lineage>
        <taxon>Bacteria</taxon>
        <taxon>Pseudomonadati</taxon>
        <taxon>Pseudomonadota</taxon>
        <taxon>Betaproteobacteria</taxon>
        <taxon>Burkholderiales</taxon>
        <taxon>Oxalobacteraceae</taxon>
        <taxon>Telluria group</taxon>
        <taxon>Massilia</taxon>
    </lineage>
</organism>
<dbReference type="SUPFAM" id="SSF53807">
    <property type="entry name" value="Helical backbone' metal receptor"/>
    <property type="match status" value="1"/>
</dbReference>
<dbReference type="InterPro" id="IPR054828">
    <property type="entry name" value="Vit_B12_bind_prot"/>
</dbReference>
<dbReference type="CDD" id="cd01144">
    <property type="entry name" value="BtuF"/>
    <property type="match status" value="1"/>
</dbReference>
<evidence type="ECO:0000313" key="5">
    <source>
        <dbReference type="Proteomes" id="UP001198701"/>
    </source>
</evidence>
<dbReference type="Proteomes" id="UP001198701">
    <property type="component" value="Unassembled WGS sequence"/>
</dbReference>
<keyword evidence="5" id="KW-1185">Reference proteome</keyword>
<evidence type="ECO:0000313" key="4">
    <source>
        <dbReference type="EMBL" id="MCC6072601.1"/>
    </source>
</evidence>
<protein>
    <submittedName>
        <fullName evidence="4">Cobalamin-binding protein</fullName>
    </submittedName>
</protein>
<proteinExistence type="predicted"/>
<sequence length="295" mass="31958">MTKTLKIILLAFTACASAANAAVSVVDDAGNRVTLQQPARRIISMSPHVTELLFAAGGGSRIVGAMNFSDYPEAAKRIPLIGSNSQIDMERAVALKPDLLIVWQSGNTARQLEQIRQLGVPVFFSEPRKLDDVATSLTRFGQLLGTEAAARQAAAAYRAQVTALGARHGKRPTVRVFYQIWDKPVYTLSGDHMVSDAIRLCGGENIFASLKVKAPSVSIEAVLQADPEVIVGDEQHGPDDAGITIWKPYKTMTAVARGNLFTLNSELLTRSGPRLPQGVAQLCERLETARQRRPK</sequence>
<evidence type="ECO:0000256" key="1">
    <source>
        <dbReference type="ARBA" id="ARBA00022729"/>
    </source>
</evidence>
<reference evidence="4 5" key="1">
    <citation type="submission" date="2021-11" db="EMBL/GenBank/DDBJ databases">
        <authorList>
            <person name="Huq M.A."/>
        </authorList>
    </citation>
    <scope>NUCLEOTIDE SEQUENCE [LARGE SCALE GENOMIC DNA]</scope>
    <source>
        <strain evidence="4 5">MAHUQ-52</strain>
    </source>
</reference>
<dbReference type="PANTHER" id="PTHR30535:SF34">
    <property type="entry name" value="MOLYBDATE-BINDING PROTEIN MOLA"/>
    <property type="match status" value="1"/>
</dbReference>
<feature type="signal peptide" evidence="2">
    <location>
        <begin position="1"/>
        <end position="21"/>
    </location>
</feature>
<comment type="caution">
    <text evidence="4">The sequence shown here is derived from an EMBL/GenBank/DDBJ whole genome shotgun (WGS) entry which is preliminary data.</text>
</comment>
<feature type="domain" description="Fe/B12 periplasmic-binding" evidence="3">
    <location>
        <begin position="41"/>
        <end position="290"/>
    </location>
</feature>
<evidence type="ECO:0000256" key="2">
    <source>
        <dbReference type="SAM" id="SignalP"/>
    </source>
</evidence>
<dbReference type="RefSeq" id="WP_229433589.1">
    <property type="nucleotide sequence ID" value="NZ_JAJHPV010000020.1"/>
</dbReference>
<dbReference type="PANTHER" id="PTHR30535">
    <property type="entry name" value="VITAMIN B12-BINDING PROTEIN"/>
    <property type="match status" value="1"/>
</dbReference>
<feature type="chain" id="PRO_5045247345" evidence="2">
    <location>
        <begin position="22"/>
        <end position="295"/>
    </location>
</feature>
<dbReference type="Pfam" id="PF01497">
    <property type="entry name" value="Peripla_BP_2"/>
    <property type="match status" value="1"/>
</dbReference>
<dbReference type="Gene3D" id="3.40.50.1980">
    <property type="entry name" value="Nitrogenase molybdenum iron protein domain"/>
    <property type="match status" value="2"/>
</dbReference>
<dbReference type="NCBIfam" id="NF038402">
    <property type="entry name" value="TroA_like"/>
    <property type="match status" value="1"/>
</dbReference>
<name>A0ABS8IXB1_9BURK</name>
<gene>
    <name evidence="4" type="ORF">LMJ30_16825</name>
</gene>
<dbReference type="InterPro" id="IPR002491">
    <property type="entry name" value="ABC_transptr_periplasmic_BD"/>
</dbReference>
<dbReference type="InterPro" id="IPR050902">
    <property type="entry name" value="ABC_Transporter_SBP"/>
</dbReference>
<dbReference type="PROSITE" id="PS50983">
    <property type="entry name" value="FE_B12_PBP"/>
    <property type="match status" value="1"/>
</dbReference>